<keyword evidence="2" id="KW-1185">Reference proteome</keyword>
<proteinExistence type="predicted"/>
<reference evidence="1 2" key="1">
    <citation type="journal article" date="2015" name="Proc. Natl. Acad. Sci. U.S.A.">
        <title>The resurrection genome of Boea hygrometrica: A blueprint for survival of dehydration.</title>
        <authorList>
            <person name="Xiao L."/>
            <person name="Yang G."/>
            <person name="Zhang L."/>
            <person name="Yang X."/>
            <person name="Zhao S."/>
            <person name="Ji Z."/>
            <person name="Zhou Q."/>
            <person name="Hu M."/>
            <person name="Wang Y."/>
            <person name="Chen M."/>
            <person name="Xu Y."/>
            <person name="Jin H."/>
            <person name="Xiao X."/>
            <person name="Hu G."/>
            <person name="Bao F."/>
            <person name="Hu Y."/>
            <person name="Wan P."/>
            <person name="Li L."/>
            <person name="Deng X."/>
            <person name="Kuang T."/>
            <person name="Xiang C."/>
            <person name="Zhu J.K."/>
            <person name="Oliver M.J."/>
            <person name="He Y."/>
        </authorList>
    </citation>
    <scope>NUCLEOTIDE SEQUENCE [LARGE SCALE GENOMIC DNA]</scope>
    <source>
        <strain evidence="2">cv. XS01</strain>
    </source>
</reference>
<dbReference type="AlphaFoldDB" id="A0A2Z7BIK7"/>
<dbReference type="EMBL" id="KV005652">
    <property type="protein sequence ID" value="KZV33897.1"/>
    <property type="molecule type" value="Genomic_DNA"/>
</dbReference>
<evidence type="ECO:0000313" key="1">
    <source>
        <dbReference type="EMBL" id="KZV33897.1"/>
    </source>
</evidence>
<sequence>MFLVDWAVKIRIRPPKLETSICDAKYHVSLIILFSFGNLVDRSDLIGDRSYGEVSVMEMKRILTKESRSSRGPDWRYLSQATEKSRVLVIPVGARHKCQQGIRFERPIIENEVLNQGPRPAAAACGGANMSARWSARERAWSRLIADGRCFYLARASRSVLHHSRDDVAPLLQITADAWCFCAMQRRDGRRTVAYDVAQAVAHAGRPDAAPARHWSTPDRLLADVMRAVCCVLWSRRCA</sequence>
<organism evidence="1 2">
    <name type="scientific">Dorcoceras hygrometricum</name>
    <dbReference type="NCBI Taxonomy" id="472368"/>
    <lineage>
        <taxon>Eukaryota</taxon>
        <taxon>Viridiplantae</taxon>
        <taxon>Streptophyta</taxon>
        <taxon>Embryophyta</taxon>
        <taxon>Tracheophyta</taxon>
        <taxon>Spermatophyta</taxon>
        <taxon>Magnoliopsida</taxon>
        <taxon>eudicotyledons</taxon>
        <taxon>Gunneridae</taxon>
        <taxon>Pentapetalae</taxon>
        <taxon>asterids</taxon>
        <taxon>lamiids</taxon>
        <taxon>Lamiales</taxon>
        <taxon>Gesneriaceae</taxon>
        <taxon>Didymocarpoideae</taxon>
        <taxon>Trichosporeae</taxon>
        <taxon>Loxocarpinae</taxon>
        <taxon>Dorcoceras</taxon>
    </lineage>
</organism>
<gene>
    <name evidence="1" type="ORF">F511_28070</name>
</gene>
<protein>
    <submittedName>
        <fullName evidence="1">Uncharacterized protein</fullName>
    </submittedName>
</protein>
<accession>A0A2Z7BIK7</accession>
<name>A0A2Z7BIK7_9LAMI</name>
<evidence type="ECO:0000313" key="2">
    <source>
        <dbReference type="Proteomes" id="UP000250235"/>
    </source>
</evidence>
<dbReference type="Proteomes" id="UP000250235">
    <property type="component" value="Unassembled WGS sequence"/>
</dbReference>